<dbReference type="PANTHER" id="PTHR30204:SF93">
    <property type="entry name" value="HTH MERR-TYPE DOMAIN-CONTAINING PROTEIN"/>
    <property type="match status" value="1"/>
</dbReference>
<reference evidence="3 4" key="1">
    <citation type="submission" date="2020-03" db="EMBL/GenBank/DDBJ databases">
        <title>Whole genome shotgun sequence of Phytohabitans suffuscus NBRC 105367.</title>
        <authorList>
            <person name="Komaki H."/>
            <person name="Tamura T."/>
        </authorList>
    </citation>
    <scope>NUCLEOTIDE SEQUENCE [LARGE SCALE GENOMIC DNA]</scope>
    <source>
        <strain evidence="3 4">NBRC 105367</strain>
    </source>
</reference>
<evidence type="ECO:0000256" key="1">
    <source>
        <dbReference type="ARBA" id="ARBA00023125"/>
    </source>
</evidence>
<keyword evidence="1" id="KW-0238">DNA-binding</keyword>
<gene>
    <name evidence="3" type="ORF">Psuf_015480</name>
</gene>
<feature type="domain" description="HTH merR-type" evidence="2">
    <location>
        <begin position="1"/>
        <end position="68"/>
    </location>
</feature>
<dbReference type="InterPro" id="IPR009061">
    <property type="entry name" value="DNA-bd_dom_put_sf"/>
</dbReference>
<dbReference type="PROSITE" id="PS50937">
    <property type="entry name" value="HTH_MERR_2"/>
    <property type="match status" value="1"/>
</dbReference>
<dbReference type="SMART" id="SM00422">
    <property type="entry name" value="HTH_MERR"/>
    <property type="match status" value="1"/>
</dbReference>
<proteinExistence type="predicted"/>
<keyword evidence="4" id="KW-1185">Reference proteome</keyword>
<dbReference type="GO" id="GO:0003677">
    <property type="term" value="F:DNA binding"/>
    <property type="evidence" value="ECO:0007669"/>
    <property type="project" value="UniProtKB-KW"/>
</dbReference>
<dbReference type="Gene3D" id="1.10.1660.10">
    <property type="match status" value="1"/>
</dbReference>
<reference evidence="3 4" key="2">
    <citation type="submission" date="2020-03" db="EMBL/GenBank/DDBJ databases">
        <authorList>
            <person name="Ichikawa N."/>
            <person name="Kimura A."/>
            <person name="Kitahashi Y."/>
            <person name="Uohara A."/>
        </authorList>
    </citation>
    <scope>NUCLEOTIDE SEQUENCE [LARGE SCALE GENOMIC DNA]</scope>
    <source>
        <strain evidence="3 4">NBRC 105367</strain>
    </source>
</reference>
<evidence type="ECO:0000313" key="4">
    <source>
        <dbReference type="Proteomes" id="UP000503011"/>
    </source>
</evidence>
<dbReference type="InterPro" id="IPR047057">
    <property type="entry name" value="MerR_fam"/>
</dbReference>
<evidence type="ECO:0000313" key="3">
    <source>
        <dbReference type="EMBL" id="BCB84235.1"/>
    </source>
</evidence>
<name>A0A6F8YDN9_9ACTN</name>
<dbReference type="SUPFAM" id="SSF46955">
    <property type="entry name" value="Putative DNA-binding domain"/>
    <property type="match status" value="1"/>
</dbReference>
<dbReference type="KEGG" id="psuu:Psuf_015480"/>
<evidence type="ECO:0000259" key="2">
    <source>
        <dbReference type="PROSITE" id="PS50937"/>
    </source>
</evidence>
<protein>
    <submittedName>
        <fullName evidence="3">MerR family transcriptional regulator</fullName>
    </submittedName>
</protein>
<organism evidence="3 4">
    <name type="scientific">Phytohabitans suffuscus</name>
    <dbReference type="NCBI Taxonomy" id="624315"/>
    <lineage>
        <taxon>Bacteria</taxon>
        <taxon>Bacillati</taxon>
        <taxon>Actinomycetota</taxon>
        <taxon>Actinomycetes</taxon>
        <taxon>Micromonosporales</taxon>
        <taxon>Micromonosporaceae</taxon>
    </lineage>
</organism>
<accession>A0A6F8YDN9</accession>
<dbReference type="PANTHER" id="PTHR30204">
    <property type="entry name" value="REDOX-CYCLING DRUG-SENSING TRANSCRIPTIONAL ACTIVATOR SOXR"/>
    <property type="match status" value="1"/>
</dbReference>
<dbReference type="InterPro" id="IPR000551">
    <property type="entry name" value="MerR-type_HTH_dom"/>
</dbReference>
<dbReference type="GO" id="GO:0003700">
    <property type="term" value="F:DNA-binding transcription factor activity"/>
    <property type="evidence" value="ECO:0007669"/>
    <property type="project" value="InterPro"/>
</dbReference>
<dbReference type="EMBL" id="AP022871">
    <property type="protein sequence ID" value="BCB84235.1"/>
    <property type="molecule type" value="Genomic_DNA"/>
</dbReference>
<dbReference type="Proteomes" id="UP000503011">
    <property type="component" value="Chromosome"/>
</dbReference>
<sequence length="273" mass="30778">MRIKELAALTGSTVRTIRYYHQIGLLPIPARRDGIRDYDLTHLARLVRVRWLTEAGISLADIAAIIGDESRRRSSAGGASPESVLADLRASVRSLDDQLAKLHGQRERITTLIATVERDGRLSPMPAVMARFYEQIEARAEDDRTRRLIRRERDFVELAFYRGDMPAESVALYEGLTEAAMARSLDSFRSIADRADRSHPLDDREIEQIAAGVVERITRQLGPDLPRVLRSIDLDVARRAADLYLRLADPGERRLTRSIADAILTLIEKGRTQ</sequence>
<dbReference type="CDD" id="cd00592">
    <property type="entry name" value="HTH_MerR-like"/>
    <property type="match status" value="1"/>
</dbReference>
<dbReference type="AlphaFoldDB" id="A0A6F8YDN9"/>
<dbReference type="Pfam" id="PF13411">
    <property type="entry name" value="MerR_1"/>
    <property type="match status" value="1"/>
</dbReference>